<dbReference type="AlphaFoldDB" id="A0A2Z7A235"/>
<proteinExistence type="predicted"/>
<evidence type="ECO:0000313" key="2">
    <source>
        <dbReference type="EMBL" id="KZV15594.1"/>
    </source>
</evidence>
<reference evidence="2 3" key="1">
    <citation type="journal article" date="2015" name="Proc. Natl. Acad. Sci. U.S.A.">
        <title>The resurrection genome of Boea hygrometrica: A blueprint for survival of dehydration.</title>
        <authorList>
            <person name="Xiao L."/>
            <person name="Yang G."/>
            <person name="Zhang L."/>
            <person name="Yang X."/>
            <person name="Zhao S."/>
            <person name="Ji Z."/>
            <person name="Zhou Q."/>
            <person name="Hu M."/>
            <person name="Wang Y."/>
            <person name="Chen M."/>
            <person name="Xu Y."/>
            <person name="Jin H."/>
            <person name="Xiao X."/>
            <person name="Hu G."/>
            <person name="Bao F."/>
            <person name="Hu Y."/>
            <person name="Wan P."/>
            <person name="Li L."/>
            <person name="Deng X."/>
            <person name="Kuang T."/>
            <person name="Xiang C."/>
            <person name="Zhu J.K."/>
            <person name="Oliver M.J."/>
            <person name="He Y."/>
        </authorList>
    </citation>
    <scope>NUCLEOTIDE SEQUENCE [LARGE SCALE GENOMIC DNA]</scope>
    <source>
        <strain evidence="3">cv. XS01</strain>
    </source>
</reference>
<protein>
    <submittedName>
        <fullName evidence="2">Uncharacterized protein</fullName>
    </submittedName>
</protein>
<gene>
    <name evidence="2" type="ORF">F511_20189</name>
</gene>
<accession>A0A2Z7A235</accession>
<sequence length="141" mass="14694">MAQYQILARKPLGPFGTGPKIQGVEKQRRNAASATPSRVRRTAAARRRPPSAQRAAHFRTLRAAPPAIGTVATCSTVPPCARYSATAPGSDQIHKESGTSTVGGGRSPNPVHDWKQDSFVSFPGFTAGRGFDLAGGAPGDG</sequence>
<keyword evidence="3" id="KW-1185">Reference proteome</keyword>
<evidence type="ECO:0000256" key="1">
    <source>
        <dbReference type="SAM" id="MobiDB-lite"/>
    </source>
</evidence>
<name>A0A2Z7A235_9LAMI</name>
<organism evidence="2 3">
    <name type="scientific">Dorcoceras hygrometricum</name>
    <dbReference type="NCBI Taxonomy" id="472368"/>
    <lineage>
        <taxon>Eukaryota</taxon>
        <taxon>Viridiplantae</taxon>
        <taxon>Streptophyta</taxon>
        <taxon>Embryophyta</taxon>
        <taxon>Tracheophyta</taxon>
        <taxon>Spermatophyta</taxon>
        <taxon>Magnoliopsida</taxon>
        <taxon>eudicotyledons</taxon>
        <taxon>Gunneridae</taxon>
        <taxon>Pentapetalae</taxon>
        <taxon>asterids</taxon>
        <taxon>lamiids</taxon>
        <taxon>Lamiales</taxon>
        <taxon>Gesneriaceae</taxon>
        <taxon>Didymocarpoideae</taxon>
        <taxon>Trichosporeae</taxon>
        <taxon>Loxocarpinae</taxon>
        <taxon>Dorcoceras</taxon>
    </lineage>
</organism>
<dbReference type="Proteomes" id="UP000250235">
    <property type="component" value="Unassembled WGS sequence"/>
</dbReference>
<feature type="region of interest" description="Disordered" evidence="1">
    <location>
        <begin position="84"/>
        <end position="116"/>
    </location>
</feature>
<dbReference type="EMBL" id="KV019733">
    <property type="protein sequence ID" value="KZV15594.1"/>
    <property type="molecule type" value="Genomic_DNA"/>
</dbReference>
<evidence type="ECO:0000313" key="3">
    <source>
        <dbReference type="Proteomes" id="UP000250235"/>
    </source>
</evidence>
<feature type="compositionally biased region" description="Basic residues" evidence="1">
    <location>
        <begin position="38"/>
        <end position="49"/>
    </location>
</feature>
<feature type="region of interest" description="Disordered" evidence="1">
    <location>
        <begin position="8"/>
        <end position="55"/>
    </location>
</feature>